<dbReference type="GO" id="GO:0042601">
    <property type="term" value="C:endospore-forming forespore"/>
    <property type="evidence" value="ECO:0007669"/>
    <property type="project" value="TreeGrafter"/>
</dbReference>
<dbReference type="SUPFAM" id="SSF56112">
    <property type="entry name" value="Protein kinase-like (PK-like)"/>
    <property type="match status" value="1"/>
</dbReference>
<dbReference type="Pfam" id="PF01636">
    <property type="entry name" value="APH"/>
    <property type="match status" value="1"/>
</dbReference>
<reference evidence="2 3" key="1">
    <citation type="submission" date="2019-04" db="EMBL/GenBank/DDBJ databases">
        <title>Genome sequencing of Clostridium botulinum Groups I-IV and Clostridium butyricum.</title>
        <authorList>
            <person name="Brunt J."/>
            <person name="Van Vliet A.H.M."/>
            <person name="Stringer S.C."/>
            <person name="Carter A.T."/>
            <person name="Peck M.W."/>
        </authorList>
    </citation>
    <scope>NUCLEOTIDE SEQUENCE [LARGE SCALE GENOMIC DNA]</scope>
    <source>
        <strain evidence="2 3">IFR 18/094</strain>
    </source>
</reference>
<dbReference type="EMBL" id="SXDP01000001">
    <property type="protein sequence ID" value="NEZ45720.1"/>
    <property type="molecule type" value="Genomic_DNA"/>
</dbReference>
<dbReference type="AlphaFoldDB" id="A0A6M0R7Q0"/>
<dbReference type="NCBIfam" id="TIGR02906">
    <property type="entry name" value="spore_CotS"/>
    <property type="match status" value="1"/>
</dbReference>
<keyword evidence="3" id="KW-1185">Reference proteome</keyword>
<sequence length="355" mass="42738">MAYKSKSFNISLLSEENVKKYILPEYNLEDSTISQIKFKNTDKQRAVYKVSHNDKNYCLKKVYFKEDELLFVYSSMEWLYRHNINVPRILPNKNNGRFVNLNNMLFILTPWILGEKCDYDKKEHIFYSIENLSKMHNCAEKFIPIKGGYRKEKKDNIYLSYEKHLNQMLKCYNYAFKYQDKFSNTFINNFDLNLLLAKTSVKIASTINPDNLSRCLCHLDYVNKNIIIDDTSNIWVIDFDKCAKDFRVHDISYFLRRILRRSSTSWNANLTIELLDTYNKLNPLNFDEYKYILSYLSFPQKFWKISRDYYKNITKCNKKSFQKILNKSIQDTEKQIKFSYILGKYIEDKFKKPEY</sequence>
<dbReference type="Gene3D" id="3.90.1200.10">
    <property type="match status" value="1"/>
</dbReference>
<keyword evidence="2" id="KW-0946">Virion</keyword>
<organism evidence="2 3">
    <name type="scientific">Clostridium niameyense</name>
    <dbReference type="NCBI Taxonomy" id="1622073"/>
    <lineage>
        <taxon>Bacteria</taxon>
        <taxon>Bacillati</taxon>
        <taxon>Bacillota</taxon>
        <taxon>Clostridia</taxon>
        <taxon>Eubacteriales</taxon>
        <taxon>Clostridiaceae</taxon>
        <taxon>Clostridium</taxon>
    </lineage>
</organism>
<name>A0A6M0R7Q0_9CLOT</name>
<dbReference type="InterPro" id="IPR011009">
    <property type="entry name" value="Kinase-like_dom_sf"/>
</dbReference>
<gene>
    <name evidence="2" type="ORF">FDF74_00675</name>
</gene>
<evidence type="ECO:0000313" key="2">
    <source>
        <dbReference type="EMBL" id="NEZ45720.1"/>
    </source>
</evidence>
<feature type="domain" description="Aminoglycoside phosphotransferase" evidence="1">
    <location>
        <begin position="47"/>
        <end position="282"/>
    </location>
</feature>
<dbReference type="Gene3D" id="3.30.200.20">
    <property type="entry name" value="Phosphorylase Kinase, domain 1"/>
    <property type="match status" value="1"/>
</dbReference>
<dbReference type="Proteomes" id="UP000473885">
    <property type="component" value="Unassembled WGS sequence"/>
</dbReference>
<keyword evidence="2" id="KW-0167">Capsid protein</keyword>
<dbReference type="RefSeq" id="WP_163248136.1">
    <property type="nucleotide sequence ID" value="NZ_SXDP01000001.1"/>
</dbReference>
<protein>
    <submittedName>
        <fullName evidence="2">CotS family spore coat protein</fullName>
    </submittedName>
</protein>
<evidence type="ECO:0000259" key="1">
    <source>
        <dbReference type="Pfam" id="PF01636"/>
    </source>
</evidence>
<dbReference type="PANTHER" id="PTHR39179:SF1">
    <property type="entry name" value="SPORE COAT PROTEIN I"/>
    <property type="match status" value="1"/>
</dbReference>
<dbReference type="InterPro" id="IPR014255">
    <property type="entry name" value="Spore_coat_CotS"/>
</dbReference>
<dbReference type="InterPro" id="IPR047175">
    <property type="entry name" value="CotS-like"/>
</dbReference>
<evidence type="ECO:0000313" key="3">
    <source>
        <dbReference type="Proteomes" id="UP000473885"/>
    </source>
</evidence>
<dbReference type="InterPro" id="IPR002575">
    <property type="entry name" value="Aminoglycoside_PTrfase"/>
</dbReference>
<comment type="caution">
    <text evidence="2">The sequence shown here is derived from an EMBL/GenBank/DDBJ whole genome shotgun (WGS) entry which is preliminary data.</text>
</comment>
<accession>A0A6M0R7Q0</accession>
<proteinExistence type="predicted"/>
<dbReference type="PANTHER" id="PTHR39179">
    <property type="entry name" value="SPORE COAT PROTEIN I"/>
    <property type="match status" value="1"/>
</dbReference>